<dbReference type="EMBL" id="BLRX01000007">
    <property type="protein sequence ID" value="GFP24685.1"/>
    <property type="molecule type" value="Genomic_DNA"/>
</dbReference>
<dbReference type="EMBL" id="BLRY01000056">
    <property type="protein sequence ID" value="GFP27694.1"/>
    <property type="molecule type" value="Genomic_DNA"/>
</dbReference>
<dbReference type="InterPro" id="IPR011257">
    <property type="entry name" value="DNA_glycosylase"/>
</dbReference>
<organism evidence="2 6">
    <name type="scientific">Candidatus Hakubella thermalkaliphila</name>
    <dbReference type="NCBI Taxonomy" id="2754717"/>
    <lineage>
        <taxon>Bacteria</taxon>
        <taxon>Bacillati</taxon>
        <taxon>Actinomycetota</taxon>
        <taxon>Actinomycetota incertae sedis</taxon>
        <taxon>Candidatus Hakubellales</taxon>
        <taxon>Candidatus Hakubellaceae</taxon>
        <taxon>Candidatus Hakubella</taxon>
    </lineage>
</organism>
<dbReference type="SUPFAM" id="SSF48150">
    <property type="entry name" value="DNA-glycosylase"/>
    <property type="match status" value="1"/>
</dbReference>
<dbReference type="EMBL" id="BLSB01000003">
    <property type="protein sequence ID" value="GFP34316.1"/>
    <property type="molecule type" value="Genomic_DNA"/>
</dbReference>
<evidence type="ECO:0000313" key="3">
    <source>
        <dbReference type="EMBL" id="GFP34316.1"/>
    </source>
</evidence>
<evidence type="ECO:0000313" key="2">
    <source>
        <dbReference type="EMBL" id="GFP27694.1"/>
    </source>
</evidence>
<dbReference type="InterPro" id="IPR023170">
    <property type="entry name" value="HhH_base_excis_C"/>
</dbReference>
<evidence type="ECO:0000313" key="4">
    <source>
        <dbReference type="Proteomes" id="UP000543224"/>
    </source>
</evidence>
<dbReference type="Proteomes" id="UP000576480">
    <property type="component" value="Unassembled WGS sequence"/>
</dbReference>
<evidence type="ECO:0000313" key="5">
    <source>
        <dbReference type="Proteomes" id="UP000576480"/>
    </source>
</evidence>
<evidence type="ECO:0000313" key="6">
    <source>
        <dbReference type="Proteomes" id="UP000591948"/>
    </source>
</evidence>
<accession>A0A6V8P7S1</accession>
<dbReference type="RefSeq" id="WP_176229120.1">
    <property type="nucleotide sequence ID" value="NZ_BLRY01000056.1"/>
</dbReference>
<gene>
    <name evidence="1" type="ORF">HKBW3S25_00122</name>
    <name evidence="2" type="ORF">HKBW3S33_01104</name>
    <name evidence="3" type="ORF">HKBW3S43_00109</name>
</gene>
<evidence type="ECO:0000313" key="1">
    <source>
        <dbReference type="EMBL" id="GFP24685.1"/>
    </source>
</evidence>
<name>A0A6V8P7S1_9ACTN</name>
<comment type="caution">
    <text evidence="2">The sequence shown here is derived from an EMBL/GenBank/DDBJ whole genome shotgun (WGS) entry which is preliminary data.</text>
</comment>
<dbReference type="GO" id="GO:0006281">
    <property type="term" value="P:DNA repair"/>
    <property type="evidence" value="ECO:0007669"/>
    <property type="project" value="InterPro"/>
</dbReference>
<reference evidence="4 5" key="1">
    <citation type="journal article" date="2020" name="Front. Microbiol.">
        <title>Single-cell genomics of novel Actinobacteria with the Wood-Ljungdahl pathway discovered in a serpentinizing system.</title>
        <authorList>
            <person name="Merino N."/>
            <person name="Kawai M."/>
            <person name="Boyd E.S."/>
            <person name="Colman D.R."/>
            <person name="McGlynn S.E."/>
            <person name="Nealson K.H."/>
            <person name="Kurokawa K."/>
            <person name="Hongoh Y."/>
        </authorList>
    </citation>
    <scope>NUCLEOTIDE SEQUENCE [LARGE SCALE GENOMIC DNA]</scope>
    <source>
        <strain evidence="1 4">S25</strain>
        <strain evidence="2 6">S33</strain>
        <strain evidence="3 5">S43</strain>
    </source>
</reference>
<dbReference type="AlphaFoldDB" id="A0A6V8P7S1"/>
<dbReference type="Gene3D" id="1.10.1670.10">
    <property type="entry name" value="Helix-hairpin-Helix base-excision DNA repair enzymes (C-terminal)"/>
    <property type="match status" value="1"/>
</dbReference>
<sequence>MSIIIDTERGKRVAELLYNSFSTTGIHGRADMPEDITPNSVVRGSLDHIFFITLTVSIDYQRDAPSLWGSSRKTFNDPKTRYLFDPKSLHETSFREIVKDMQKYELSKKPQKDANIWRTVGITFYKKWEGDPCNFLKNCNWDSSLILKRLRNDTHLYNGRLVLDYPYLRGPKIGPLWLRMLRDNVGMAQLRNMKSVPIPVDIHVARATLTTGIVRGSIEDRLGELFEYIRKAWFESVKGLSIKSRPMIALDVDEPLWHLSKYGCSNRDKTTGYCPVTNRCEAREFCIKGTIKIENGVVELET</sequence>
<dbReference type="GO" id="GO:0003824">
    <property type="term" value="F:catalytic activity"/>
    <property type="evidence" value="ECO:0007669"/>
    <property type="project" value="InterPro"/>
</dbReference>
<protein>
    <submittedName>
        <fullName evidence="2">Uncharacterized protein</fullName>
    </submittedName>
</protein>
<dbReference type="Proteomes" id="UP000543224">
    <property type="component" value="Unassembled WGS sequence"/>
</dbReference>
<keyword evidence="6" id="KW-1185">Reference proteome</keyword>
<proteinExistence type="predicted"/>
<dbReference type="Proteomes" id="UP000591948">
    <property type="component" value="Unassembled WGS sequence"/>
</dbReference>